<comment type="similarity">
    <text evidence="1">Belongs to the sulfatase family.</text>
</comment>
<dbReference type="InterPro" id="IPR006311">
    <property type="entry name" value="TAT_signal"/>
</dbReference>
<dbReference type="PANTHER" id="PTHR42693:SF53">
    <property type="entry name" value="ENDO-4-O-SULFATASE"/>
    <property type="match status" value="1"/>
</dbReference>
<dbReference type="EMBL" id="JACHVB010000013">
    <property type="protein sequence ID" value="MBC2593464.1"/>
    <property type="molecule type" value="Genomic_DNA"/>
</dbReference>
<accession>A0A842HD44</accession>
<keyword evidence="4" id="KW-0808">Transferase</keyword>
<evidence type="ECO:0000256" key="2">
    <source>
        <dbReference type="ARBA" id="ARBA00022801"/>
    </source>
</evidence>
<dbReference type="InterPro" id="IPR000917">
    <property type="entry name" value="Sulfatase_N"/>
</dbReference>
<organism evidence="4 5">
    <name type="scientific">Ruficoccus amylovorans</name>
    <dbReference type="NCBI Taxonomy" id="1804625"/>
    <lineage>
        <taxon>Bacteria</taxon>
        <taxon>Pseudomonadati</taxon>
        <taxon>Verrucomicrobiota</taxon>
        <taxon>Opitutia</taxon>
        <taxon>Puniceicoccales</taxon>
        <taxon>Cerasicoccaceae</taxon>
        <taxon>Ruficoccus</taxon>
    </lineage>
</organism>
<dbReference type="AlphaFoldDB" id="A0A842HD44"/>
<proteinExistence type="inferred from homology"/>
<comment type="caution">
    <text evidence="4">The sequence shown here is derived from an EMBL/GenBank/DDBJ whole genome shotgun (WGS) entry which is preliminary data.</text>
</comment>
<reference evidence="4 5" key="1">
    <citation type="submission" date="2020-07" db="EMBL/GenBank/DDBJ databases">
        <authorList>
            <person name="Feng X."/>
        </authorList>
    </citation>
    <scope>NUCLEOTIDE SEQUENCE [LARGE SCALE GENOMIC DNA]</scope>
    <source>
        <strain evidence="4 5">JCM31066</strain>
    </source>
</reference>
<dbReference type="GO" id="GO:0016740">
    <property type="term" value="F:transferase activity"/>
    <property type="evidence" value="ECO:0007669"/>
    <property type="project" value="UniProtKB-KW"/>
</dbReference>
<dbReference type="InterPro" id="IPR050738">
    <property type="entry name" value="Sulfatase"/>
</dbReference>
<dbReference type="InterPro" id="IPR017850">
    <property type="entry name" value="Alkaline_phosphatase_core_sf"/>
</dbReference>
<gene>
    <name evidence="4" type="ORF">H5P28_04240</name>
</gene>
<dbReference type="GO" id="GO:0004065">
    <property type="term" value="F:arylsulfatase activity"/>
    <property type="evidence" value="ECO:0007669"/>
    <property type="project" value="TreeGrafter"/>
</dbReference>
<keyword evidence="2 4" id="KW-0378">Hydrolase</keyword>
<dbReference type="Pfam" id="PF00884">
    <property type="entry name" value="Sulfatase"/>
    <property type="match status" value="1"/>
</dbReference>
<keyword evidence="5" id="KW-1185">Reference proteome</keyword>
<dbReference type="SUPFAM" id="SSF53649">
    <property type="entry name" value="Alkaline phosphatase-like"/>
    <property type="match status" value="1"/>
</dbReference>
<protein>
    <submittedName>
        <fullName evidence="4">Sulfatase-like hydrolase/transferase</fullName>
    </submittedName>
</protein>
<sequence>MMKETPPPSSGASRRQFIRTAVVTAAGGLLSNVVARGQAPAVIRSEKSRRPNIIYMVVHDLGKHCSVHGVPVPTPTLEGLAAEGIACDSAFCTSPPCSPSRGCAMTGHLPHRNQLMGLVNHGWRLADEPPNMVDVMNANGYVTASAGFTHERHGGADEMHYQRVLKHRKSMADNFIENALDDAIGFMDSRSKGDAPFYLNIGTMETHGSQWKPDGYYEEHFGRGAKKFGIDRVEDTYIPPQMSASEYSYEMMRRFAPCVRYMDSQLARLVEAIQQMDDAENTLFVFTTDHGILSSRGKGTAYDHGMEITNIFYQPGRLAAGKRFPHLVNNVDLFPTLLDCAGVPAPENFGHSHWSGLTGEREYTPQEYIFTERNYHENYDPVRAIRTDRYHYLRNFHPFAKKYPTAAEIMASDDRNIRDRWPAETTLAGPDHSSASLAKYPDRDKEELYDIVNDPYETHNLAYDPEFAGVRERLAACCEQEMVRTRDPLLAGPIPPTPEQYELIKGRTGKTVGPPLEQTLGLA</sequence>
<dbReference type="PROSITE" id="PS51318">
    <property type="entry name" value="TAT"/>
    <property type="match status" value="1"/>
</dbReference>
<feature type="domain" description="Sulfatase N-terminal" evidence="3">
    <location>
        <begin position="51"/>
        <end position="343"/>
    </location>
</feature>
<dbReference type="Proteomes" id="UP000546464">
    <property type="component" value="Unassembled WGS sequence"/>
</dbReference>
<name>A0A842HD44_9BACT</name>
<dbReference type="PANTHER" id="PTHR42693">
    <property type="entry name" value="ARYLSULFATASE FAMILY MEMBER"/>
    <property type="match status" value="1"/>
</dbReference>
<dbReference type="Gene3D" id="3.40.720.10">
    <property type="entry name" value="Alkaline Phosphatase, subunit A"/>
    <property type="match status" value="1"/>
</dbReference>
<evidence type="ECO:0000313" key="5">
    <source>
        <dbReference type="Proteomes" id="UP000546464"/>
    </source>
</evidence>
<evidence type="ECO:0000256" key="1">
    <source>
        <dbReference type="ARBA" id="ARBA00008779"/>
    </source>
</evidence>
<evidence type="ECO:0000259" key="3">
    <source>
        <dbReference type="Pfam" id="PF00884"/>
    </source>
</evidence>
<evidence type="ECO:0000313" key="4">
    <source>
        <dbReference type="EMBL" id="MBC2593464.1"/>
    </source>
</evidence>